<dbReference type="PANTHER" id="PTHR12436:SF38">
    <property type="entry name" value="SAC3 DOMAIN-CONTAINING PROTEIN 1"/>
    <property type="match status" value="1"/>
</dbReference>
<organism evidence="2 3">
    <name type="scientific">Necator americanus</name>
    <name type="common">Human hookworm</name>
    <dbReference type="NCBI Taxonomy" id="51031"/>
    <lineage>
        <taxon>Eukaryota</taxon>
        <taxon>Metazoa</taxon>
        <taxon>Ecdysozoa</taxon>
        <taxon>Nematoda</taxon>
        <taxon>Chromadorea</taxon>
        <taxon>Rhabditida</taxon>
        <taxon>Rhabditina</taxon>
        <taxon>Rhabditomorpha</taxon>
        <taxon>Strongyloidea</taxon>
        <taxon>Ancylostomatidae</taxon>
        <taxon>Bunostominae</taxon>
        <taxon>Necator</taxon>
    </lineage>
</organism>
<evidence type="ECO:0000313" key="2">
    <source>
        <dbReference type="EMBL" id="KAK6747372.1"/>
    </source>
</evidence>
<reference evidence="2 3" key="1">
    <citation type="submission" date="2023-08" db="EMBL/GenBank/DDBJ databases">
        <title>A Necator americanus chromosomal reference genome.</title>
        <authorList>
            <person name="Ilik V."/>
            <person name="Petrzelkova K.J."/>
            <person name="Pardy F."/>
            <person name="Fuh T."/>
            <person name="Niatou-Singa F.S."/>
            <person name="Gouil Q."/>
            <person name="Baker L."/>
            <person name="Ritchie M.E."/>
            <person name="Jex A.R."/>
            <person name="Gazzola D."/>
            <person name="Li H."/>
            <person name="Toshio Fujiwara R."/>
            <person name="Zhan B."/>
            <person name="Aroian R.V."/>
            <person name="Pafco B."/>
            <person name="Schwarz E.M."/>
        </authorList>
    </citation>
    <scope>NUCLEOTIDE SEQUENCE [LARGE SCALE GENOMIC DNA]</scope>
    <source>
        <strain evidence="2 3">Aroian</strain>
        <tissue evidence="2">Whole animal</tissue>
    </source>
</reference>
<name>A0ABR1DAQ7_NECAM</name>
<protein>
    <recommendedName>
        <fullName evidence="1">SAC3/GANP/THP3 conserved domain-containing protein</fullName>
    </recommendedName>
</protein>
<gene>
    <name evidence="2" type="primary">Necator_chrIV.g13815</name>
    <name evidence="2" type="ORF">RB195_000523</name>
</gene>
<dbReference type="InterPro" id="IPR005062">
    <property type="entry name" value="SAC3/GANP/THP3_conserved"/>
</dbReference>
<dbReference type="InterPro" id="IPR045107">
    <property type="entry name" value="SAC3/GANP/THP3"/>
</dbReference>
<dbReference type="Proteomes" id="UP001303046">
    <property type="component" value="Unassembled WGS sequence"/>
</dbReference>
<dbReference type="PANTHER" id="PTHR12436">
    <property type="entry name" value="80 KDA MCM3-ASSOCIATED PROTEIN"/>
    <property type="match status" value="1"/>
</dbReference>
<accession>A0ABR1DAQ7</accession>
<proteinExistence type="predicted"/>
<keyword evidence="3" id="KW-1185">Reference proteome</keyword>
<evidence type="ECO:0000313" key="3">
    <source>
        <dbReference type="Proteomes" id="UP001303046"/>
    </source>
</evidence>
<feature type="domain" description="SAC3/GANP/THP3 conserved" evidence="1">
    <location>
        <begin position="19"/>
        <end position="298"/>
    </location>
</feature>
<dbReference type="Gene3D" id="1.25.40.990">
    <property type="match status" value="1"/>
</dbReference>
<sequence>MSTKGADSRRNVKGLCKTMCPESEIQFRCSNGMIHILERCRDSEKNRETHKLVKEYARPAAGRNHLHPESLRPPDVLVETVHYLLKLYEQEKEKRFDCVYTFVCDRLRAVRQDMILQNLPAVDTIRILEAMIPFYFESEYLCRTKRCEAYDWKLHSNYLEECLSRWSDAAVHVPKHLISSRIVSAYILHQIPLCSGLNDMFQWKDFLANNLFDILREITIAYRSNNYVRFFRKLFQLPSDCIVVAAVKAVESLRHRAFSTISIAYKSPNASVPISVLANWLHYNDVCDLIDLLSSCTFSRVESVLISSINMDTLMKEDSAHLLAKF</sequence>
<comment type="caution">
    <text evidence="2">The sequence shown here is derived from an EMBL/GenBank/DDBJ whole genome shotgun (WGS) entry which is preliminary data.</text>
</comment>
<evidence type="ECO:0000259" key="1">
    <source>
        <dbReference type="Pfam" id="PF03399"/>
    </source>
</evidence>
<dbReference type="EMBL" id="JAVFWL010000004">
    <property type="protein sequence ID" value="KAK6747372.1"/>
    <property type="molecule type" value="Genomic_DNA"/>
</dbReference>
<dbReference type="Pfam" id="PF03399">
    <property type="entry name" value="SAC3_GANP"/>
    <property type="match status" value="1"/>
</dbReference>